<dbReference type="EMBL" id="WTKP01000008">
    <property type="protein sequence ID" value="MWJ28978.1"/>
    <property type="molecule type" value="Genomic_DNA"/>
</dbReference>
<dbReference type="SUPFAM" id="SSF46785">
    <property type="entry name" value="Winged helix' DNA-binding domain"/>
    <property type="match status" value="1"/>
</dbReference>
<dbReference type="NCBIfam" id="TIGR00738">
    <property type="entry name" value="rrf2_super"/>
    <property type="match status" value="1"/>
</dbReference>
<dbReference type="Proteomes" id="UP000437638">
    <property type="component" value="Unassembled WGS sequence"/>
</dbReference>
<dbReference type="PANTHER" id="PTHR33221">
    <property type="entry name" value="WINGED HELIX-TURN-HELIX TRANSCRIPTIONAL REGULATOR, RRF2 FAMILY"/>
    <property type="match status" value="1"/>
</dbReference>
<proteinExistence type="predicted"/>
<dbReference type="InterPro" id="IPR036390">
    <property type="entry name" value="WH_DNA-bd_sf"/>
</dbReference>
<evidence type="ECO:0000313" key="3">
    <source>
        <dbReference type="Proteomes" id="UP000437638"/>
    </source>
</evidence>
<keyword evidence="3" id="KW-1185">Reference proteome</keyword>
<dbReference type="PANTHER" id="PTHR33221:SF4">
    <property type="entry name" value="HTH-TYPE TRANSCRIPTIONAL REPRESSOR NSRR"/>
    <property type="match status" value="1"/>
</dbReference>
<dbReference type="Pfam" id="PF02082">
    <property type="entry name" value="Rrf2"/>
    <property type="match status" value="1"/>
</dbReference>
<evidence type="ECO:0000256" key="1">
    <source>
        <dbReference type="ARBA" id="ARBA00023125"/>
    </source>
</evidence>
<dbReference type="AlphaFoldDB" id="A0A7X3KRL0"/>
<name>A0A7X3KRL0_9GAMM</name>
<dbReference type="GO" id="GO:0003700">
    <property type="term" value="F:DNA-binding transcription factor activity"/>
    <property type="evidence" value="ECO:0007669"/>
    <property type="project" value="TreeGrafter"/>
</dbReference>
<accession>A0A7X3KRL0</accession>
<evidence type="ECO:0000313" key="2">
    <source>
        <dbReference type="EMBL" id="MWJ28978.1"/>
    </source>
</evidence>
<dbReference type="RefSeq" id="WP_160419323.1">
    <property type="nucleotide sequence ID" value="NZ_WTKP01000008.1"/>
</dbReference>
<comment type="caution">
    <text evidence="2">The sequence shown here is derived from an EMBL/GenBank/DDBJ whole genome shotgun (WGS) entry which is preliminary data.</text>
</comment>
<dbReference type="PROSITE" id="PS51197">
    <property type="entry name" value="HTH_RRF2_2"/>
    <property type="match status" value="1"/>
</dbReference>
<dbReference type="InterPro" id="IPR036388">
    <property type="entry name" value="WH-like_DNA-bd_sf"/>
</dbReference>
<dbReference type="InterPro" id="IPR000944">
    <property type="entry name" value="Tscrpt_reg_Rrf2"/>
</dbReference>
<keyword evidence="1" id="KW-0238">DNA-binding</keyword>
<dbReference type="GO" id="GO:0003677">
    <property type="term" value="F:DNA binding"/>
    <property type="evidence" value="ECO:0007669"/>
    <property type="project" value="UniProtKB-KW"/>
</dbReference>
<protein>
    <submittedName>
        <fullName evidence="2">Rrf2 family transcriptional regulator</fullName>
    </submittedName>
</protein>
<gene>
    <name evidence="2" type="ORF">GPM19_12350</name>
</gene>
<reference evidence="2 3" key="1">
    <citation type="submission" date="2019-12" db="EMBL/GenBank/DDBJ databases">
        <title>Halomonas rutogse sp. nov. isolated from two lakes on Tibetan Plateau.</title>
        <authorList>
            <person name="Gao P."/>
        </authorList>
    </citation>
    <scope>NUCLEOTIDE SEQUENCE [LARGE SCALE GENOMIC DNA]</scope>
    <source>
        <strain evidence="2 3">ZH2S</strain>
    </source>
</reference>
<dbReference type="GO" id="GO:0005829">
    <property type="term" value="C:cytosol"/>
    <property type="evidence" value="ECO:0007669"/>
    <property type="project" value="TreeGrafter"/>
</dbReference>
<organism evidence="2 3">
    <name type="scientific">Vreelandella zhuhanensis</name>
    <dbReference type="NCBI Taxonomy" id="2684210"/>
    <lineage>
        <taxon>Bacteria</taxon>
        <taxon>Pseudomonadati</taxon>
        <taxon>Pseudomonadota</taxon>
        <taxon>Gammaproteobacteria</taxon>
        <taxon>Oceanospirillales</taxon>
        <taxon>Halomonadaceae</taxon>
        <taxon>Vreelandella</taxon>
    </lineage>
</organism>
<sequence>MHLTRFTDYSIRVLCYLAVKKKEERSTISEIAKTFDISNNHLMKVVQSLGHKRYITAIRGKNGGLLLKRDPATIGLGDLVRHMEQELCLMECFRDENKCIITPACRLKPMFSEALKAFLEVLDRYTLADMLEKDQPHLAELMRIPASEL</sequence>
<dbReference type="Gene3D" id="1.10.10.10">
    <property type="entry name" value="Winged helix-like DNA-binding domain superfamily/Winged helix DNA-binding domain"/>
    <property type="match status" value="1"/>
</dbReference>